<geneLocation type="plasmid" evidence="2 3">
    <name>unnamed1</name>
</geneLocation>
<evidence type="ECO:0008006" key="4">
    <source>
        <dbReference type="Google" id="ProtNLM"/>
    </source>
</evidence>
<accession>A0ABY5DI19</accession>
<organism evidence="2 3">
    <name type="scientific">Nocardiopsis exhalans</name>
    <dbReference type="NCBI Taxonomy" id="163604"/>
    <lineage>
        <taxon>Bacteria</taxon>
        <taxon>Bacillati</taxon>
        <taxon>Actinomycetota</taxon>
        <taxon>Actinomycetes</taxon>
        <taxon>Streptosporangiales</taxon>
        <taxon>Nocardiopsidaceae</taxon>
        <taxon>Nocardiopsis</taxon>
    </lineage>
</organism>
<sequence>MSPTTAAADPEEHTTMTTPPELAEHPDVVNTRRALRDQLERMGPDEQDQRADLQELLELLETDPTVALFAPAQRTIALVQELARQRTPLARQVALAREHERLRADPARNARALNRLGKINPLAIEEHAALRTRTAELLQELRTLADPAWTTPQRRRALADERMPPLDGTWGLSALADQLRRSVRDALAIDPTHPQALHLVTLAEAIENAHPDAQPHPTPCAGPGCTQPLPPADRGRQRRYCSPPCRNQARRAAAKR</sequence>
<gene>
    <name evidence="2" type="ORF">NE857_33910</name>
</gene>
<evidence type="ECO:0000313" key="3">
    <source>
        <dbReference type="Proteomes" id="UP001055940"/>
    </source>
</evidence>
<dbReference type="RefSeq" id="WP_254422279.1">
    <property type="nucleotide sequence ID" value="NZ_BAAAJB010000040.1"/>
</dbReference>
<evidence type="ECO:0000313" key="2">
    <source>
        <dbReference type="EMBL" id="USY23625.1"/>
    </source>
</evidence>
<evidence type="ECO:0000256" key="1">
    <source>
        <dbReference type="SAM" id="MobiDB-lite"/>
    </source>
</evidence>
<reference evidence="2" key="1">
    <citation type="submission" date="2022-06" db="EMBL/GenBank/DDBJ databases">
        <authorList>
            <person name="Ping M."/>
        </authorList>
    </citation>
    <scope>NUCLEOTIDE SEQUENCE</scope>
    <source>
        <strain evidence="2">JCM11759T</strain>
        <plasmid evidence="2">unnamed1</plasmid>
    </source>
</reference>
<dbReference type="InterPro" id="IPR023286">
    <property type="entry name" value="ABATE_dom_sf"/>
</dbReference>
<protein>
    <recommendedName>
        <fullName evidence="4">Zinc finger CGNR domain-containing protein</fullName>
    </recommendedName>
</protein>
<dbReference type="SUPFAM" id="SSF160904">
    <property type="entry name" value="Jann2411-like"/>
    <property type="match status" value="1"/>
</dbReference>
<dbReference type="Proteomes" id="UP001055940">
    <property type="component" value="Plasmid unnamed1"/>
</dbReference>
<dbReference type="EMBL" id="CP099838">
    <property type="protein sequence ID" value="USY23625.1"/>
    <property type="molecule type" value="Genomic_DNA"/>
</dbReference>
<proteinExistence type="predicted"/>
<feature type="region of interest" description="Disordered" evidence="1">
    <location>
        <begin position="1"/>
        <end position="29"/>
    </location>
</feature>
<name>A0ABY5DI19_9ACTN</name>
<keyword evidence="3" id="KW-1185">Reference proteome</keyword>
<feature type="region of interest" description="Disordered" evidence="1">
    <location>
        <begin position="210"/>
        <end position="256"/>
    </location>
</feature>
<keyword evidence="2" id="KW-0614">Plasmid</keyword>